<proteinExistence type="predicted"/>
<gene>
    <name evidence="1" type="ORF">BpHYR1_052279</name>
</gene>
<keyword evidence="2" id="KW-1185">Reference proteome</keyword>
<dbReference type="SUPFAM" id="SSF56973">
    <property type="entry name" value="Aerolisin/ETX pore-forming domain"/>
    <property type="match status" value="1"/>
</dbReference>
<protein>
    <submittedName>
        <fullName evidence="1">Uncharacterized protein</fullName>
    </submittedName>
</protein>
<organism evidence="1 2">
    <name type="scientific">Brachionus plicatilis</name>
    <name type="common">Marine rotifer</name>
    <name type="synonym">Brachionus muelleri</name>
    <dbReference type="NCBI Taxonomy" id="10195"/>
    <lineage>
        <taxon>Eukaryota</taxon>
        <taxon>Metazoa</taxon>
        <taxon>Spiralia</taxon>
        <taxon>Gnathifera</taxon>
        <taxon>Rotifera</taxon>
        <taxon>Eurotatoria</taxon>
        <taxon>Monogononta</taxon>
        <taxon>Pseudotrocha</taxon>
        <taxon>Ploima</taxon>
        <taxon>Brachionidae</taxon>
        <taxon>Brachionus</taxon>
    </lineage>
</organism>
<dbReference type="CDD" id="cd20237">
    <property type="entry name" value="PFM_LIN24-like"/>
    <property type="match status" value="1"/>
</dbReference>
<comment type="caution">
    <text evidence="1">The sequence shown here is derived from an EMBL/GenBank/DDBJ whole genome shotgun (WGS) entry which is preliminary data.</text>
</comment>
<dbReference type="PANTHER" id="PTHR39369:SF6">
    <property type="entry name" value="LIN-24 (TWENTY-FOUR) LIKE"/>
    <property type="match status" value="1"/>
</dbReference>
<dbReference type="AlphaFoldDB" id="A0A3M7S318"/>
<sequence>MSLTTLKNITGFSNNDSQDSIVNKLISSSMINDTSSEKSINVEKKSSGMSIVYIDEVVEEYAKNLFKSRDKDYKNVCKGNSWPDLTKLIDYKKLRVRHCDTKYQNDMVPKAPKSAILFSSQFVNDTNHEQEYLLRTERKTTSTCEIQISEGYVSERSGDVSLEIQLPGVVAEAGAGFRHEYSIDKGLSKSIQEEMSWSIESNVKVQGMTKTTAELVVNENQFVSKFEVKTYFSGKILVYLQKDNHTYVTLDLGDLNQVFTESKGFRRDEKGIYFLTRGECKARFGIDQRIELHQYPIKK</sequence>
<dbReference type="PANTHER" id="PTHR39369">
    <property type="entry name" value="LIN-24 (TWENTY-FOUR) LIKE"/>
    <property type="match status" value="1"/>
</dbReference>
<evidence type="ECO:0000313" key="2">
    <source>
        <dbReference type="Proteomes" id="UP000276133"/>
    </source>
</evidence>
<accession>A0A3M7S318</accession>
<name>A0A3M7S318_BRAPC</name>
<dbReference type="EMBL" id="REGN01002113">
    <property type="protein sequence ID" value="RNA30216.1"/>
    <property type="molecule type" value="Genomic_DNA"/>
</dbReference>
<evidence type="ECO:0000313" key="1">
    <source>
        <dbReference type="EMBL" id="RNA30216.1"/>
    </source>
</evidence>
<dbReference type="Proteomes" id="UP000276133">
    <property type="component" value="Unassembled WGS sequence"/>
</dbReference>
<reference evidence="1 2" key="1">
    <citation type="journal article" date="2018" name="Sci. Rep.">
        <title>Genomic signatures of local adaptation to the degree of environmental predictability in rotifers.</title>
        <authorList>
            <person name="Franch-Gras L."/>
            <person name="Hahn C."/>
            <person name="Garcia-Roger E.M."/>
            <person name="Carmona M.J."/>
            <person name="Serra M."/>
            <person name="Gomez A."/>
        </authorList>
    </citation>
    <scope>NUCLEOTIDE SEQUENCE [LARGE SCALE GENOMIC DNA]</scope>
    <source>
        <strain evidence="1">HYR1</strain>
    </source>
</reference>
<dbReference type="Gene3D" id="2.170.15.10">
    <property type="entry name" value="Proaerolysin, chain A, domain 3"/>
    <property type="match status" value="1"/>
</dbReference>
<dbReference type="OrthoDB" id="5819442at2759"/>